<proteinExistence type="predicted"/>
<reference evidence="1" key="1">
    <citation type="submission" date="2014-11" db="EMBL/GenBank/DDBJ databases">
        <authorList>
            <person name="Amaro Gonzalez C."/>
        </authorList>
    </citation>
    <scope>NUCLEOTIDE SEQUENCE</scope>
</reference>
<accession>A0A0E9WEN6</accession>
<evidence type="ECO:0000313" key="1">
    <source>
        <dbReference type="EMBL" id="JAH88802.1"/>
    </source>
</evidence>
<protein>
    <submittedName>
        <fullName evidence="1">Uncharacterized protein</fullName>
    </submittedName>
</protein>
<dbReference type="EMBL" id="GBXM01019775">
    <property type="protein sequence ID" value="JAH88802.1"/>
    <property type="molecule type" value="Transcribed_RNA"/>
</dbReference>
<name>A0A0E9WEN6_ANGAN</name>
<dbReference type="AlphaFoldDB" id="A0A0E9WEN6"/>
<organism evidence="1">
    <name type="scientific">Anguilla anguilla</name>
    <name type="common">European freshwater eel</name>
    <name type="synonym">Muraena anguilla</name>
    <dbReference type="NCBI Taxonomy" id="7936"/>
    <lineage>
        <taxon>Eukaryota</taxon>
        <taxon>Metazoa</taxon>
        <taxon>Chordata</taxon>
        <taxon>Craniata</taxon>
        <taxon>Vertebrata</taxon>
        <taxon>Euteleostomi</taxon>
        <taxon>Actinopterygii</taxon>
        <taxon>Neopterygii</taxon>
        <taxon>Teleostei</taxon>
        <taxon>Anguilliformes</taxon>
        <taxon>Anguillidae</taxon>
        <taxon>Anguilla</taxon>
    </lineage>
</organism>
<sequence length="43" mass="5131">MLQLSLMRSSKGYLNLFQLFELLAHQQVKYFNRAISVPQNFKQ</sequence>
<reference evidence="1" key="2">
    <citation type="journal article" date="2015" name="Fish Shellfish Immunol.">
        <title>Early steps in the European eel (Anguilla anguilla)-Vibrio vulnificus interaction in the gills: Role of the RtxA13 toxin.</title>
        <authorList>
            <person name="Callol A."/>
            <person name="Pajuelo D."/>
            <person name="Ebbesson L."/>
            <person name="Teles M."/>
            <person name="MacKenzie S."/>
            <person name="Amaro C."/>
        </authorList>
    </citation>
    <scope>NUCLEOTIDE SEQUENCE</scope>
</reference>